<dbReference type="InterPro" id="IPR011009">
    <property type="entry name" value="Kinase-like_dom_sf"/>
</dbReference>
<comment type="similarity">
    <text evidence="3">In the C-terminal section; belongs to the protein kinase superfamily. Ser/Thr protein kinase family.</text>
</comment>
<evidence type="ECO:0000256" key="16">
    <source>
        <dbReference type="ARBA" id="ARBA00023180"/>
    </source>
</evidence>
<dbReference type="InterPro" id="IPR000719">
    <property type="entry name" value="Prot_kinase_dom"/>
</dbReference>
<dbReference type="InterPro" id="IPR013320">
    <property type="entry name" value="ConA-like_dom_sf"/>
</dbReference>
<keyword evidence="10" id="KW-0430">Lectin</keyword>
<dbReference type="Gene3D" id="2.60.120.200">
    <property type="match status" value="1"/>
</dbReference>
<keyword evidence="9 18" id="KW-0732">Signal</keyword>
<evidence type="ECO:0000313" key="20">
    <source>
        <dbReference type="EMBL" id="ESR63693.1"/>
    </source>
</evidence>
<feature type="non-terminal residue" evidence="20">
    <location>
        <position position="598"/>
    </location>
</feature>
<dbReference type="GO" id="GO:0002229">
    <property type="term" value="P:defense response to oomycetes"/>
    <property type="evidence" value="ECO:0007669"/>
    <property type="project" value="UniProtKB-ARBA"/>
</dbReference>
<proteinExistence type="inferred from homology"/>
<evidence type="ECO:0000256" key="10">
    <source>
        <dbReference type="ARBA" id="ARBA00022734"/>
    </source>
</evidence>
<evidence type="ECO:0000256" key="1">
    <source>
        <dbReference type="ARBA" id="ARBA00004251"/>
    </source>
</evidence>
<accession>V4TT22</accession>
<dbReference type="GO" id="GO:0005524">
    <property type="term" value="F:ATP binding"/>
    <property type="evidence" value="ECO:0007669"/>
    <property type="project" value="UniProtKB-KW"/>
</dbReference>
<keyword evidence="16" id="KW-0325">Glycoprotein</keyword>
<keyword evidence="6" id="KW-0418">Kinase</keyword>
<dbReference type="KEGG" id="cic:CICLE_v10010693mg"/>
<keyword evidence="7" id="KW-0808">Transferase</keyword>
<dbReference type="FunFam" id="3.30.200.20:FF:000178">
    <property type="entry name" value="serine/threonine-protein kinase PBS1-like"/>
    <property type="match status" value="1"/>
</dbReference>
<keyword evidence="15" id="KW-0675">Receptor</keyword>
<dbReference type="STRING" id="85681.V4TT22"/>
<keyword evidence="8 17" id="KW-0812">Transmembrane</keyword>
<comment type="similarity">
    <text evidence="2">In the N-terminal section; belongs to the leguminous lectin family.</text>
</comment>
<dbReference type="AlphaFoldDB" id="V4TT22"/>
<dbReference type="GO" id="GO:0004674">
    <property type="term" value="F:protein serine/threonine kinase activity"/>
    <property type="evidence" value="ECO:0007669"/>
    <property type="project" value="UniProtKB-KW"/>
</dbReference>
<evidence type="ECO:0000259" key="19">
    <source>
        <dbReference type="PROSITE" id="PS50011"/>
    </source>
</evidence>
<dbReference type="Pfam" id="PF00069">
    <property type="entry name" value="Pkinase"/>
    <property type="match status" value="1"/>
</dbReference>
<evidence type="ECO:0000256" key="3">
    <source>
        <dbReference type="ARBA" id="ARBA00010217"/>
    </source>
</evidence>
<dbReference type="PROSITE" id="PS00307">
    <property type="entry name" value="LECTIN_LEGUME_BETA"/>
    <property type="match status" value="1"/>
</dbReference>
<sequence>MFFLLLFSSFLNQASLSSIIQPVSVPITFNNFNPDSCNNGNDLICMGSVTAGNGHLSLTPEPYSTLPPPLNKVGRVLFHQPVLSWPAMFTTTFTVRISKFPDATGSGDGMAFIMAQDNKPPPPNGYGSYLGIMDKSTQDGVVRQLAVELDTYMNEYMIPDGNHIGVDTTSMATPVAAKSLNSTGIDLKTYAGQPLISVLNQSIIMSRTVPNAVYAGFTASTGLLPESHQLLDRVFVSFPIEFDENGQSKVDGIRIILAIVVPILVLMIVVVVTYLFIRRTLKRKRKKMKKEDIENRARSAANVPILFSYKQLQKATHNFSKENLLGKGGCGTVYKDTLQHPTTIVAVKKISATSHLEYLAEICTIGRLRHKNLVQLRGWCHEREHLLLVYEYMANGSLDLFIGKGFLDWKTRYKILTGLASALLYLHEECDKPIVHHSEYNARLGDFGLARLIQNDACVTTMMVGTPGYLAPEVSFSGKATPESDVYSFGMVALEVACGRRSKGLFEDNSFVDYVWSLYGKNALLECVDKQLEGEFDEEQVRGHLTVGLASLHPDCMLRPKIRKVVQIFLNPNEPLMDLPHARPNAVCVSVSSASTAD</sequence>
<evidence type="ECO:0000256" key="2">
    <source>
        <dbReference type="ARBA" id="ARBA00008536"/>
    </source>
</evidence>
<keyword evidence="12" id="KW-0067">ATP-binding</keyword>
<protein>
    <recommendedName>
        <fullName evidence="4">non-specific serine/threonine protein kinase</fullName>
        <ecNumber evidence="4">2.7.11.1</ecNumber>
    </recommendedName>
</protein>
<feature type="signal peptide" evidence="18">
    <location>
        <begin position="1"/>
        <end position="16"/>
    </location>
</feature>
<keyword evidence="13 17" id="KW-1133">Transmembrane helix</keyword>
<reference evidence="20 21" key="1">
    <citation type="submission" date="2013-10" db="EMBL/GenBank/DDBJ databases">
        <authorList>
            <consortium name="International Citrus Genome Consortium"/>
            <person name="Jenkins J."/>
            <person name="Schmutz J."/>
            <person name="Prochnik S."/>
            <person name="Rokhsar D."/>
            <person name="Gmitter F."/>
            <person name="Ollitrault P."/>
            <person name="Machado M."/>
            <person name="Talon M."/>
            <person name="Wincker P."/>
            <person name="Jaillon O."/>
            <person name="Morgante M."/>
        </authorList>
    </citation>
    <scope>NUCLEOTIDE SEQUENCE</scope>
    <source>
        <strain evidence="21">cv. Clemenules</strain>
    </source>
</reference>
<dbReference type="Gramene" id="ESR63693">
    <property type="protein sequence ID" value="ESR63693"/>
    <property type="gene ID" value="CICLE_v10010693mg"/>
</dbReference>
<evidence type="ECO:0000256" key="4">
    <source>
        <dbReference type="ARBA" id="ARBA00012513"/>
    </source>
</evidence>
<evidence type="ECO:0000256" key="7">
    <source>
        <dbReference type="ARBA" id="ARBA00022679"/>
    </source>
</evidence>
<dbReference type="SUPFAM" id="SSF49899">
    <property type="entry name" value="Concanavalin A-like lectins/glucanases"/>
    <property type="match status" value="1"/>
</dbReference>
<evidence type="ECO:0000256" key="12">
    <source>
        <dbReference type="ARBA" id="ARBA00022840"/>
    </source>
</evidence>
<organism evidence="20 21">
    <name type="scientific">Citrus clementina</name>
    <name type="common">Clementine</name>
    <name type="synonym">Citrus deliciosa x Citrus sinensis</name>
    <dbReference type="NCBI Taxonomy" id="85681"/>
    <lineage>
        <taxon>Eukaryota</taxon>
        <taxon>Viridiplantae</taxon>
        <taxon>Streptophyta</taxon>
        <taxon>Embryophyta</taxon>
        <taxon>Tracheophyta</taxon>
        <taxon>Spermatophyta</taxon>
        <taxon>Magnoliopsida</taxon>
        <taxon>eudicotyledons</taxon>
        <taxon>Gunneridae</taxon>
        <taxon>Pentapetalae</taxon>
        <taxon>rosids</taxon>
        <taxon>malvids</taxon>
        <taxon>Sapindales</taxon>
        <taxon>Rutaceae</taxon>
        <taxon>Aurantioideae</taxon>
        <taxon>Citrus</taxon>
    </lineage>
</organism>
<dbReference type="CDD" id="cd06899">
    <property type="entry name" value="lectin_legume_LecRK_Arcelin_ConA"/>
    <property type="match status" value="1"/>
</dbReference>
<keyword evidence="5" id="KW-1003">Cell membrane</keyword>
<dbReference type="InterPro" id="IPR050528">
    <property type="entry name" value="L-type_Lectin-RKs"/>
</dbReference>
<feature type="transmembrane region" description="Helical" evidence="17">
    <location>
        <begin position="255"/>
        <end position="277"/>
    </location>
</feature>
<feature type="chain" id="PRO_5004727949" description="non-specific serine/threonine protein kinase" evidence="18">
    <location>
        <begin position="17"/>
        <end position="598"/>
    </location>
</feature>
<evidence type="ECO:0000256" key="8">
    <source>
        <dbReference type="ARBA" id="ARBA00022692"/>
    </source>
</evidence>
<dbReference type="EC" id="2.7.11.1" evidence="4"/>
<dbReference type="eggNOG" id="ENOG502QV4R">
    <property type="taxonomic scope" value="Eukaryota"/>
</dbReference>
<dbReference type="InterPro" id="IPR001220">
    <property type="entry name" value="Legume_lectin_dom"/>
</dbReference>
<evidence type="ECO:0000256" key="14">
    <source>
        <dbReference type="ARBA" id="ARBA00023136"/>
    </source>
</evidence>
<evidence type="ECO:0000256" key="15">
    <source>
        <dbReference type="ARBA" id="ARBA00023170"/>
    </source>
</evidence>
<dbReference type="Pfam" id="PF00139">
    <property type="entry name" value="Lectin_legB"/>
    <property type="match status" value="1"/>
</dbReference>
<dbReference type="SUPFAM" id="SSF56112">
    <property type="entry name" value="Protein kinase-like (PK-like)"/>
    <property type="match status" value="1"/>
</dbReference>
<dbReference type="Proteomes" id="UP000030687">
    <property type="component" value="Unassembled WGS sequence"/>
</dbReference>
<gene>
    <name evidence="20" type="ORF">CICLE_v10010693mg</name>
</gene>
<evidence type="ECO:0000256" key="11">
    <source>
        <dbReference type="ARBA" id="ARBA00022741"/>
    </source>
</evidence>
<dbReference type="InterPro" id="IPR019825">
    <property type="entry name" value="Lectin_legB_Mn/Ca_BS"/>
</dbReference>
<name>V4TT22_CITCL</name>
<dbReference type="EMBL" id="KI535697">
    <property type="protein sequence ID" value="ESR63693.1"/>
    <property type="molecule type" value="Genomic_DNA"/>
</dbReference>
<keyword evidence="21" id="KW-1185">Reference proteome</keyword>
<evidence type="ECO:0000256" key="5">
    <source>
        <dbReference type="ARBA" id="ARBA00022475"/>
    </source>
</evidence>
<dbReference type="PROSITE" id="PS50011">
    <property type="entry name" value="PROTEIN_KINASE_DOM"/>
    <property type="match status" value="1"/>
</dbReference>
<dbReference type="OMA" id="VDYDGWS"/>
<evidence type="ECO:0000256" key="9">
    <source>
        <dbReference type="ARBA" id="ARBA00022729"/>
    </source>
</evidence>
<dbReference type="Gene3D" id="1.10.510.10">
    <property type="entry name" value="Transferase(Phosphotransferase) domain 1"/>
    <property type="match status" value="1"/>
</dbReference>
<evidence type="ECO:0000256" key="6">
    <source>
        <dbReference type="ARBA" id="ARBA00022527"/>
    </source>
</evidence>
<feature type="domain" description="Protein kinase" evidence="19">
    <location>
        <begin position="319"/>
        <end position="577"/>
    </location>
</feature>
<evidence type="ECO:0000256" key="13">
    <source>
        <dbReference type="ARBA" id="ARBA00022989"/>
    </source>
</evidence>
<comment type="subcellular location">
    <subcellularLocation>
        <location evidence="1">Cell membrane</location>
        <topology evidence="1">Single-pass type I membrane protein</topology>
    </subcellularLocation>
</comment>
<keyword evidence="11" id="KW-0547">Nucleotide-binding</keyword>
<evidence type="ECO:0000256" key="17">
    <source>
        <dbReference type="SAM" id="Phobius"/>
    </source>
</evidence>
<dbReference type="GO" id="GO:0030246">
    <property type="term" value="F:carbohydrate binding"/>
    <property type="evidence" value="ECO:0007669"/>
    <property type="project" value="UniProtKB-KW"/>
</dbReference>
<dbReference type="FunFam" id="1.10.510.10:FF:000240">
    <property type="entry name" value="Lectin-domain containing receptor kinase A4.3"/>
    <property type="match status" value="1"/>
</dbReference>
<dbReference type="PANTHER" id="PTHR27007">
    <property type="match status" value="1"/>
</dbReference>
<keyword evidence="14 17" id="KW-0472">Membrane</keyword>
<evidence type="ECO:0000256" key="18">
    <source>
        <dbReference type="SAM" id="SignalP"/>
    </source>
</evidence>
<dbReference type="Gene3D" id="3.30.200.20">
    <property type="entry name" value="Phosphorylase Kinase, domain 1"/>
    <property type="match status" value="1"/>
</dbReference>
<dbReference type="InParanoid" id="V4TT22"/>
<evidence type="ECO:0000313" key="21">
    <source>
        <dbReference type="Proteomes" id="UP000030687"/>
    </source>
</evidence>
<keyword evidence="6" id="KW-0723">Serine/threonine-protein kinase</keyword>
<dbReference type="GO" id="GO:0005886">
    <property type="term" value="C:plasma membrane"/>
    <property type="evidence" value="ECO:0007669"/>
    <property type="project" value="UniProtKB-SubCell"/>
</dbReference>